<evidence type="ECO:0000256" key="3">
    <source>
        <dbReference type="ARBA" id="ARBA00022729"/>
    </source>
</evidence>
<proteinExistence type="inferred from homology"/>
<dbReference type="OrthoDB" id="8586454at2"/>
<dbReference type="AlphaFoldDB" id="A0A2U3MZU1"/>
<evidence type="ECO:0000256" key="4">
    <source>
        <dbReference type="ARBA" id="ARBA00023263"/>
    </source>
</evidence>
<gene>
    <name evidence="7" type="primary">fimA_2</name>
    <name evidence="7" type="ORF">KPC_2083</name>
</gene>
<dbReference type="Pfam" id="PF00419">
    <property type="entry name" value="Fimbrial"/>
    <property type="match status" value="1"/>
</dbReference>
<feature type="chain" id="PRO_5015669762" evidence="5">
    <location>
        <begin position="24"/>
        <end position="173"/>
    </location>
</feature>
<dbReference type="InterPro" id="IPR036937">
    <property type="entry name" value="Adhesion_dom_fimbrial_sf"/>
</dbReference>
<keyword evidence="3 5" id="KW-0732">Signal</keyword>
<evidence type="ECO:0000259" key="6">
    <source>
        <dbReference type="Pfam" id="PF00419"/>
    </source>
</evidence>
<organism evidence="7 8">
    <name type="scientific">Acinetobacter stercoris</name>
    <dbReference type="NCBI Taxonomy" id="2126983"/>
    <lineage>
        <taxon>Bacteria</taxon>
        <taxon>Pseudomonadati</taxon>
        <taxon>Pseudomonadota</taxon>
        <taxon>Gammaproteobacteria</taxon>
        <taxon>Moraxellales</taxon>
        <taxon>Moraxellaceae</taxon>
        <taxon>Acinetobacter</taxon>
    </lineage>
</organism>
<accession>A0A2U3MZU1</accession>
<evidence type="ECO:0000256" key="5">
    <source>
        <dbReference type="SAM" id="SignalP"/>
    </source>
</evidence>
<dbReference type="GO" id="GO:0043709">
    <property type="term" value="P:cell adhesion involved in single-species biofilm formation"/>
    <property type="evidence" value="ECO:0007669"/>
    <property type="project" value="TreeGrafter"/>
</dbReference>
<dbReference type="PANTHER" id="PTHR33420">
    <property type="entry name" value="FIMBRIAL SUBUNIT ELFA-RELATED"/>
    <property type="match status" value="1"/>
</dbReference>
<dbReference type="PANTHER" id="PTHR33420:SF3">
    <property type="entry name" value="FIMBRIAL SUBUNIT ELFA"/>
    <property type="match status" value="1"/>
</dbReference>
<name>A0A2U3MZU1_9GAMM</name>
<dbReference type="EMBL" id="OOGT01000090">
    <property type="protein sequence ID" value="SPL70905.1"/>
    <property type="molecule type" value="Genomic_DNA"/>
</dbReference>
<keyword evidence="4" id="KW-0281">Fimbrium</keyword>
<dbReference type="RefSeq" id="WP_121974355.1">
    <property type="nucleotide sequence ID" value="NZ_OOGT01000090.1"/>
</dbReference>
<comment type="similarity">
    <text evidence="2">Belongs to the fimbrial protein family.</text>
</comment>
<dbReference type="InParanoid" id="A0A2U3MZU1"/>
<dbReference type="InterPro" id="IPR008966">
    <property type="entry name" value="Adhesion_dom_sf"/>
</dbReference>
<keyword evidence="8" id="KW-1185">Reference proteome</keyword>
<dbReference type="InterPro" id="IPR050263">
    <property type="entry name" value="Bact_Fimbrial_Adh_Pro"/>
</dbReference>
<evidence type="ECO:0000313" key="8">
    <source>
        <dbReference type="Proteomes" id="UP000245974"/>
    </source>
</evidence>
<evidence type="ECO:0000256" key="1">
    <source>
        <dbReference type="ARBA" id="ARBA00004561"/>
    </source>
</evidence>
<dbReference type="Gene3D" id="2.60.40.1090">
    <property type="entry name" value="Fimbrial-type adhesion domain"/>
    <property type="match status" value="1"/>
</dbReference>
<dbReference type="Proteomes" id="UP000245974">
    <property type="component" value="Unassembled WGS sequence"/>
</dbReference>
<feature type="domain" description="Fimbrial-type adhesion" evidence="6">
    <location>
        <begin position="29"/>
        <end position="173"/>
    </location>
</feature>
<dbReference type="GO" id="GO:0009289">
    <property type="term" value="C:pilus"/>
    <property type="evidence" value="ECO:0007669"/>
    <property type="project" value="UniProtKB-SubCell"/>
</dbReference>
<evidence type="ECO:0000313" key="7">
    <source>
        <dbReference type="EMBL" id="SPL70905.1"/>
    </source>
</evidence>
<sequence length="173" mass="17542">MKSKILLSALAIASAAVAQQASAANGTVTFNGEIVKSACDVKSDSKNITVQLGKWPTTALASAGQTTSPQTFKINVANCDAGSYTVRLDGTAVDSDANSDLLAVTGGATNVGIQVTGIDNKIVPLNKALTDGYAFTSDAEGNGVADLKAFYKATGAATEGQANAVANFSIEYK</sequence>
<feature type="signal peptide" evidence="5">
    <location>
        <begin position="1"/>
        <end position="23"/>
    </location>
</feature>
<reference evidence="8" key="1">
    <citation type="submission" date="2018-03" db="EMBL/GenBank/DDBJ databases">
        <authorList>
            <person name="Blom J."/>
        </authorList>
    </citation>
    <scope>NUCLEOTIDE SEQUENCE [LARGE SCALE GENOMIC DNA]</scope>
    <source>
        <strain evidence="8">KPC-SM-21</strain>
    </source>
</reference>
<dbReference type="InterPro" id="IPR000259">
    <property type="entry name" value="Adhesion_dom_fimbrial"/>
</dbReference>
<comment type="subcellular location">
    <subcellularLocation>
        <location evidence="1">Fimbrium</location>
    </subcellularLocation>
</comment>
<evidence type="ECO:0000256" key="2">
    <source>
        <dbReference type="ARBA" id="ARBA00006671"/>
    </source>
</evidence>
<protein>
    <submittedName>
        <fullName evidence="7">Type-1 fimbrial protein, A chain</fullName>
    </submittedName>
</protein>
<dbReference type="SUPFAM" id="SSF49401">
    <property type="entry name" value="Bacterial adhesins"/>
    <property type="match status" value="1"/>
</dbReference>